<keyword evidence="7 8" id="KW-0472">Membrane</keyword>
<keyword evidence="3" id="KW-0050">Antiport</keyword>
<sequence length="159" mass="18329">MPMQVLINLIIGVLWMFLQDHWGVLTFFSGYLFGLLVLYILRRFLNTKFYPITLLAIIKLFIVFIYELFTSSVIVIWHVIRPRIKIQPGICTLETDLEGDLEVTLLALLLNLTPGSVVVEVSPDSKKFYIHAMDIPEANKSLSKSKERFEMAIKKVTRP</sequence>
<keyword evidence="3" id="KW-0813">Transport</keyword>
<evidence type="ECO:0000256" key="6">
    <source>
        <dbReference type="ARBA" id="ARBA00022989"/>
    </source>
</evidence>
<protein>
    <submittedName>
        <fullName evidence="9">Na+/H+ antiporter subunit E</fullName>
    </submittedName>
</protein>
<comment type="similarity">
    <text evidence="2">Belongs to the CPA3 antiporters (TC 2.A.63) subunit E family.</text>
</comment>
<accession>A0A431VU60</accession>
<evidence type="ECO:0000256" key="5">
    <source>
        <dbReference type="ARBA" id="ARBA00022692"/>
    </source>
</evidence>
<dbReference type="InterPro" id="IPR002758">
    <property type="entry name" value="Cation_antiport_E"/>
</dbReference>
<evidence type="ECO:0000256" key="8">
    <source>
        <dbReference type="SAM" id="Phobius"/>
    </source>
</evidence>
<dbReference type="PANTHER" id="PTHR34584:SF1">
    <property type="entry name" value="NA(+)_H(+) ANTIPORTER SUBUNIT E1"/>
    <property type="match status" value="1"/>
</dbReference>
<comment type="caution">
    <text evidence="9">The sequence shown here is derived from an EMBL/GenBank/DDBJ whole genome shotgun (WGS) entry which is preliminary data.</text>
</comment>
<keyword evidence="5 8" id="KW-0812">Transmembrane</keyword>
<dbReference type="GO" id="GO:0008324">
    <property type="term" value="F:monoatomic cation transmembrane transporter activity"/>
    <property type="evidence" value="ECO:0007669"/>
    <property type="project" value="InterPro"/>
</dbReference>
<dbReference type="RefSeq" id="WP_126410670.1">
    <property type="nucleotide sequence ID" value="NZ_RXNT01000022.1"/>
</dbReference>
<evidence type="ECO:0000313" key="10">
    <source>
        <dbReference type="Proteomes" id="UP000271374"/>
    </source>
</evidence>
<comment type="subcellular location">
    <subcellularLocation>
        <location evidence="1">Cell membrane</location>
        <topology evidence="1">Multi-pass membrane protein</topology>
    </subcellularLocation>
</comment>
<keyword evidence="6 8" id="KW-1133">Transmembrane helix</keyword>
<dbReference type="Proteomes" id="UP000271374">
    <property type="component" value="Unassembled WGS sequence"/>
</dbReference>
<evidence type="ECO:0000256" key="7">
    <source>
        <dbReference type="ARBA" id="ARBA00023136"/>
    </source>
</evidence>
<dbReference type="GO" id="GO:0005886">
    <property type="term" value="C:plasma membrane"/>
    <property type="evidence" value="ECO:0007669"/>
    <property type="project" value="UniProtKB-SubCell"/>
</dbReference>
<dbReference type="EMBL" id="RXNT01000022">
    <property type="protein sequence ID" value="RTR26724.1"/>
    <property type="molecule type" value="Genomic_DNA"/>
</dbReference>
<proteinExistence type="inferred from homology"/>
<dbReference type="PANTHER" id="PTHR34584">
    <property type="entry name" value="NA(+)/H(+) ANTIPORTER SUBUNIT E1"/>
    <property type="match status" value="1"/>
</dbReference>
<dbReference type="Pfam" id="PF01899">
    <property type="entry name" value="MNHE"/>
    <property type="match status" value="1"/>
</dbReference>
<dbReference type="OrthoDB" id="9800498at2"/>
<evidence type="ECO:0000256" key="2">
    <source>
        <dbReference type="ARBA" id="ARBA00006228"/>
    </source>
</evidence>
<dbReference type="GO" id="GO:0015297">
    <property type="term" value="F:antiporter activity"/>
    <property type="evidence" value="ECO:0007669"/>
    <property type="project" value="UniProtKB-KW"/>
</dbReference>
<name>A0A431VU60_9BACI</name>
<feature type="transmembrane region" description="Helical" evidence="8">
    <location>
        <begin position="53"/>
        <end position="80"/>
    </location>
</feature>
<evidence type="ECO:0000256" key="1">
    <source>
        <dbReference type="ARBA" id="ARBA00004651"/>
    </source>
</evidence>
<evidence type="ECO:0000256" key="3">
    <source>
        <dbReference type="ARBA" id="ARBA00022449"/>
    </source>
</evidence>
<keyword evidence="10" id="KW-1185">Reference proteome</keyword>
<organism evidence="9 10">
    <name type="scientific">Bacillus yapensis</name>
    <dbReference type="NCBI Taxonomy" id="2492960"/>
    <lineage>
        <taxon>Bacteria</taxon>
        <taxon>Bacillati</taxon>
        <taxon>Bacillota</taxon>
        <taxon>Bacilli</taxon>
        <taxon>Bacillales</taxon>
        <taxon>Bacillaceae</taxon>
        <taxon>Bacillus</taxon>
    </lineage>
</organism>
<keyword evidence="4" id="KW-1003">Cell membrane</keyword>
<gene>
    <name evidence="9" type="ORF">EKG37_20675</name>
</gene>
<dbReference type="PIRSF" id="PIRSF019239">
    <property type="entry name" value="MrpE"/>
    <property type="match status" value="1"/>
</dbReference>
<evidence type="ECO:0000256" key="4">
    <source>
        <dbReference type="ARBA" id="ARBA00022475"/>
    </source>
</evidence>
<reference evidence="9 10" key="1">
    <citation type="submission" date="2018-12" db="EMBL/GenBank/DDBJ databases">
        <title>Bacillus yapensis draft genome sequence.</title>
        <authorList>
            <person name="Yu L."/>
            <person name="Xu X."/>
            <person name="Tang X."/>
        </authorList>
    </citation>
    <scope>NUCLEOTIDE SEQUENCE [LARGE SCALE GENOMIC DNA]</scope>
    <source>
        <strain evidence="9 10">XXST-01</strain>
    </source>
</reference>
<dbReference type="AlphaFoldDB" id="A0A431VU60"/>
<evidence type="ECO:0000313" key="9">
    <source>
        <dbReference type="EMBL" id="RTR26724.1"/>
    </source>
</evidence>
<feature type="transmembrane region" description="Helical" evidence="8">
    <location>
        <begin position="22"/>
        <end position="41"/>
    </location>
</feature>